<dbReference type="Proteomes" id="UP000011135">
    <property type="component" value="Unassembled WGS sequence"/>
</dbReference>
<name>L8JGW3_9BACT</name>
<reference evidence="1 2" key="1">
    <citation type="submission" date="2012-12" db="EMBL/GenBank/DDBJ databases">
        <title>Genome assembly of Fulvivirga imtechensis AK7.</title>
        <authorList>
            <person name="Nupur N."/>
            <person name="Khatri I."/>
            <person name="Kumar R."/>
            <person name="Subramanian S."/>
            <person name="Pinnaka A."/>
        </authorList>
    </citation>
    <scope>NUCLEOTIDE SEQUENCE [LARGE SCALE GENOMIC DNA]</scope>
    <source>
        <strain evidence="1 2">AK7</strain>
    </source>
</reference>
<accession>L8JGW3</accession>
<comment type="caution">
    <text evidence="1">The sequence shown here is derived from an EMBL/GenBank/DDBJ whole genome shotgun (WGS) entry which is preliminary data.</text>
</comment>
<gene>
    <name evidence="1" type="ORF">C900_00944</name>
</gene>
<proteinExistence type="predicted"/>
<organism evidence="1 2">
    <name type="scientific">Fulvivirga imtechensis AK7</name>
    <dbReference type="NCBI Taxonomy" id="1237149"/>
    <lineage>
        <taxon>Bacteria</taxon>
        <taxon>Pseudomonadati</taxon>
        <taxon>Bacteroidota</taxon>
        <taxon>Cytophagia</taxon>
        <taxon>Cytophagales</taxon>
        <taxon>Fulvivirgaceae</taxon>
        <taxon>Fulvivirga</taxon>
    </lineage>
</organism>
<dbReference type="STRING" id="1237149.C900_00944"/>
<evidence type="ECO:0000313" key="1">
    <source>
        <dbReference type="EMBL" id="ELR68106.1"/>
    </source>
</evidence>
<protein>
    <submittedName>
        <fullName evidence="1">Uncharacterized protein</fullName>
    </submittedName>
</protein>
<dbReference type="EMBL" id="AMZN01000148">
    <property type="protein sequence ID" value="ELR68106.1"/>
    <property type="molecule type" value="Genomic_DNA"/>
</dbReference>
<evidence type="ECO:0000313" key="2">
    <source>
        <dbReference type="Proteomes" id="UP000011135"/>
    </source>
</evidence>
<dbReference type="RefSeq" id="WP_009583682.1">
    <property type="nucleotide sequence ID" value="NZ_AMZN01000148.1"/>
</dbReference>
<dbReference type="OrthoDB" id="667524at2"/>
<sequence length="332" mass="35032">MTGVDPYASSYLDESPYSYAGANPIYYSDPSGGSYADLSRDDEFVNGGYNVFNSGGGSRSGLQWANQYRSVAMNAMLMSTSAFQNYYGINQMTGQQKAEFGRNYLASNPTAEERKTIGNFLGGELASDGTFYQTVSTALYGSDGTMLGAGYVIPQKINLNAPAFHSSSNSGWWGLMTDFAQGLWNSPFARYHVPDFPSLGVGFSGIAGFGGGTSFELKWVARGPDASFVPAVTVTQAVGAGYDVSAGVQIGGANYLGDVQDLNYEMLQTLFNAGDATYFGSAGLGPVSLTGTYTPTPTGYGILGFSGQFGPSLGKGAGGVMNTKFLYNPWKN</sequence>
<keyword evidence="2" id="KW-1185">Reference proteome</keyword>
<dbReference type="AlphaFoldDB" id="L8JGW3"/>